<comment type="caution">
    <text evidence="1">The sequence shown here is derived from an EMBL/GenBank/DDBJ whole genome shotgun (WGS) entry which is preliminary data.</text>
</comment>
<accession>A0A061J9K4</accession>
<name>A0A061J9K4_TRYRA</name>
<dbReference type="OrthoDB" id="271612at2759"/>
<keyword evidence="2" id="KW-1185">Reference proteome</keyword>
<dbReference type="VEuPathDB" id="TriTrypDB:TRSC58_00150"/>
<evidence type="ECO:0000313" key="2">
    <source>
        <dbReference type="Proteomes" id="UP000031737"/>
    </source>
</evidence>
<dbReference type="EMBL" id="AUPL01000150">
    <property type="protein sequence ID" value="ESL12088.1"/>
    <property type="molecule type" value="Genomic_DNA"/>
</dbReference>
<protein>
    <submittedName>
        <fullName evidence="1">Uncharacterized protein</fullName>
    </submittedName>
</protein>
<reference evidence="1 2" key="1">
    <citation type="submission" date="2013-07" db="EMBL/GenBank/DDBJ databases">
        <authorList>
            <person name="Stoco P.H."/>
            <person name="Wagner G."/>
            <person name="Gerber A."/>
            <person name="Zaha A."/>
            <person name="Thompson C."/>
            <person name="Bartholomeu D.C."/>
            <person name="Luckemeyer D.D."/>
            <person name="Bahia D."/>
            <person name="Loreto E."/>
            <person name="Prestes E.B."/>
            <person name="Lima F.M."/>
            <person name="Rodrigues-Luiz G."/>
            <person name="Vallejo G.A."/>
            <person name="Filho J.F."/>
            <person name="Monteiro K.M."/>
            <person name="Tyler K.M."/>
            <person name="de Almeida L.G."/>
            <person name="Ortiz M.F."/>
            <person name="Siervo M.A."/>
            <person name="de Moraes M.H."/>
            <person name="Cunha O.L."/>
            <person name="Mendonca-Neto R."/>
            <person name="Silva R."/>
            <person name="Teixeira S.M."/>
            <person name="Murta S.M."/>
            <person name="Sincero T.C."/>
            <person name="Mendes T.A."/>
            <person name="Urmenyi T.P."/>
            <person name="Silva V.G."/>
            <person name="da Rocha W.D."/>
            <person name="Andersson B."/>
            <person name="Romanha A.J."/>
            <person name="Steindel M."/>
            <person name="de Vasconcelos A.T."/>
            <person name="Grisard E.C."/>
        </authorList>
    </citation>
    <scope>NUCLEOTIDE SEQUENCE [LARGE SCALE GENOMIC DNA]</scope>
    <source>
        <strain evidence="1 2">SC58</strain>
    </source>
</reference>
<evidence type="ECO:0000313" key="1">
    <source>
        <dbReference type="EMBL" id="ESL12088.1"/>
    </source>
</evidence>
<organism evidence="1 2">
    <name type="scientific">Trypanosoma rangeli SC58</name>
    <dbReference type="NCBI Taxonomy" id="429131"/>
    <lineage>
        <taxon>Eukaryota</taxon>
        <taxon>Discoba</taxon>
        <taxon>Euglenozoa</taxon>
        <taxon>Kinetoplastea</taxon>
        <taxon>Metakinetoplastina</taxon>
        <taxon>Trypanosomatida</taxon>
        <taxon>Trypanosomatidae</taxon>
        <taxon>Trypanosoma</taxon>
        <taxon>Herpetosoma</taxon>
    </lineage>
</organism>
<dbReference type="Proteomes" id="UP000031737">
    <property type="component" value="Unassembled WGS sequence"/>
</dbReference>
<dbReference type="AlphaFoldDB" id="A0A061J9K4"/>
<proteinExistence type="predicted"/>
<sequence length="313" mass="35199">MYSDSDYVGFTYITPTSTLPCETVEEKQLSSEKKQMIVSHTLSRRSSSGSCGGVDEGPTKSMSFFKKGFGVTVYVRFLDTLRKVTRTQCFSMRPHSTMKYIYEIVHAWLPEMGNLVCYTVHSESHGVLYPLIKKVLHPEDDAPRLVFCQEVFMPFHNPVHCWGVVNVVVLQHHGSLVPGYIPLVVHRSSLQSKETLQEQIRQFCCASPAEANYMKSQPFLNCAVSAGLMDLVSFFDSCNDDSTVLPQIAVVYPALSPGELVCVDMVDRMGRRFTVQCMIKCSRQKDGILCYDVEEMEVGYILEGLTCVQVLPL</sequence>
<gene>
    <name evidence="1" type="ORF">TRSC58_00150</name>
</gene>